<dbReference type="AlphaFoldDB" id="G4TGD3"/>
<dbReference type="HOGENOM" id="CLU_806781_0_0_1"/>
<dbReference type="OrthoDB" id="3267892at2759"/>
<sequence>MHPSIALQAAEREIEEEEGRVPREFPTLPPPFLHFAPRWHQKRRTMTGVLAGYFDQPPRNAPLPILPGAHALLTRTAAPAVSEEDLVLLEKERRRLEALELKRARPGGGKPKRLDFDSVDDVVVGDVKRIHDRSSIRSDSPSTDTRLPSVDSTPPLTPATTPSILSGQDDVRVHVEKKQTGLSKGGRPSNTKPSTNKSSTVAATSAKDASDNRRGRKRKHSETEKPMQRPREVRDTSEGARQRRKSRPGWKGWVEVEGSPEPKPNLINLDVPVETLENRTRSGRVPSNLPPVAPRRSKASTKNSVRTDSETLAPSSTATPAPADSAPLGDLTSNPPRVADTAEV</sequence>
<comment type="caution">
    <text evidence="2">The sequence shown here is derived from an EMBL/GenBank/DDBJ whole genome shotgun (WGS) entry which is preliminary data.</text>
</comment>
<feature type="compositionally biased region" description="Low complexity" evidence="1">
    <location>
        <begin position="137"/>
        <end position="146"/>
    </location>
</feature>
<evidence type="ECO:0000313" key="3">
    <source>
        <dbReference type="Proteomes" id="UP000007148"/>
    </source>
</evidence>
<organism evidence="2 3">
    <name type="scientific">Serendipita indica (strain DSM 11827)</name>
    <name type="common">Root endophyte fungus</name>
    <name type="synonym">Piriformospora indica</name>
    <dbReference type="NCBI Taxonomy" id="1109443"/>
    <lineage>
        <taxon>Eukaryota</taxon>
        <taxon>Fungi</taxon>
        <taxon>Dikarya</taxon>
        <taxon>Basidiomycota</taxon>
        <taxon>Agaricomycotina</taxon>
        <taxon>Agaricomycetes</taxon>
        <taxon>Sebacinales</taxon>
        <taxon>Serendipitaceae</taxon>
        <taxon>Serendipita</taxon>
    </lineage>
</organism>
<accession>G4TGD3</accession>
<dbReference type="Proteomes" id="UP000007148">
    <property type="component" value="Unassembled WGS sequence"/>
</dbReference>
<name>G4TGD3_SERID</name>
<evidence type="ECO:0000313" key="2">
    <source>
        <dbReference type="EMBL" id="CCA70365.1"/>
    </source>
</evidence>
<feature type="region of interest" description="Disordered" evidence="1">
    <location>
        <begin position="1"/>
        <end position="27"/>
    </location>
</feature>
<dbReference type="InParanoid" id="G4TGD3"/>
<gene>
    <name evidence="2" type="ORF">PIIN_04304</name>
</gene>
<reference evidence="2 3" key="1">
    <citation type="journal article" date="2011" name="PLoS Pathog.">
        <title>Endophytic Life Strategies Decoded by Genome and Transcriptome Analyses of the Mutualistic Root Symbiont Piriformospora indica.</title>
        <authorList>
            <person name="Zuccaro A."/>
            <person name="Lahrmann U."/>
            <person name="Guldener U."/>
            <person name="Langen G."/>
            <person name="Pfiffi S."/>
            <person name="Biedenkopf D."/>
            <person name="Wong P."/>
            <person name="Samans B."/>
            <person name="Grimm C."/>
            <person name="Basiewicz M."/>
            <person name="Murat C."/>
            <person name="Martin F."/>
            <person name="Kogel K.H."/>
        </authorList>
    </citation>
    <scope>NUCLEOTIDE SEQUENCE [LARGE SCALE GENOMIC DNA]</scope>
    <source>
        <strain evidence="2 3">DSM 11827</strain>
    </source>
</reference>
<feature type="compositionally biased region" description="Basic and acidic residues" evidence="1">
    <location>
        <begin position="169"/>
        <end position="179"/>
    </location>
</feature>
<feature type="compositionally biased region" description="Low complexity" evidence="1">
    <location>
        <begin position="311"/>
        <end position="328"/>
    </location>
</feature>
<proteinExistence type="predicted"/>
<evidence type="ECO:0000256" key="1">
    <source>
        <dbReference type="SAM" id="MobiDB-lite"/>
    </source>
</evidence>
<feature type="compositionally biased region" description="Low complexity" evidence="1">
    <location>
        <begin position="188"/>
        <end position="200"/>
    </location>
</feature>
<protein>
    <submittedName>
        <fullName evidence="2">Uncharacterized protein</fullName>
    </submittedName>
</protein>
<feature type="compositionally biased region" description="Basic and acidic residues" evidence="1">
    <location>
        <begin position="221"/>
        <end position="241"/>
    </location>
</feature>
<dbReference type="EMBL" id="CAFZ01000080">
    <property type="protein sequence ID" value="CCA70365.1"/>
    <property type="molecule type" value="Genomic_DNA"/>
</dbReference>
<feature type="region of interest" description="Disordered" evidence="1">
    <location>
        <begin position="133"/>
        <end position="344"/>
    </location>
</feature>
<keyword evidence="3" id="KW-1185">Reference proteome</keyword>